<protein>
    <submittedName>
        <fullName evidence="11">D-alanyl-D-alanine carboxypeptidase</fullName>
    </submittedName>
</protein>
<feature type="binding site" evidence="8">
    <location>
        <position position="271"/>
    </location>
    <ligand>
        <name>substrate</name>
    </ligand>
</feature>
<dbReference type="GO" id="GO:0008360">
    <property type="term" value="P:regulation of cell shape"/>
    <property type="evidence" value="ECO:0007669"/>
    <property type="project" value="UniProtKB-KW"/>
</dbReference>
<dbReference type="PANTHER" id="PTHR21581:SF6">
    <property type="entry name" value="TRAFFICKING PROTEIN PARTICLE COMPLEX SUBUNIT 12"/>
    <property type="match status" value="1"/>
</dbReference>
<keyword evidence="2" id="KW-0732">Signal</keyword>
<dbReference type="AlphaFoldDB" id="A0A2T4UIF5"/>
<dbReference type="GO" id="GO:0006508">
    <property type="term" value="P:proteolysis"/>
    <property type="evidence" value="ECO:0007669"/>
    <property type="project" value="InterPro"/>
</dbReference>
<evidence type="ECO:0000256" key="1">
    <source>
        <dbReference type="ARBA" id="ARBA00007164"/>
    </source>
</evidence>
<dbReference type="InterPro" id="IPR012338">
    <property type="entry name" value="Beta-lactam/transpept-like"/>
</dbReference>
<feature type="active site" description="Proton acceptor" evidence="7">
    <location>
        <position position="110"/>
    </location>
</feature>
<dbReference type="GO" id="GO:0009002">
    <property type="term" value="F:serine-type D-Ala-D-Ala carboxypeptidase activity"/>
    <property type="evidence" value="ECO:0007669"/>
    <property type="project" value="InterPro"/>
</dbReference>
<keyword evidence="11" id="KW-0121">Carboxypeptidase</keyword>
<dbReference type="Proteomes" id="UP000240739">
    <property type="component" value="Unassembled WGS sequence"/>
</dbReference>
<feature type="active site" evidence="7">
    <location>
        <position position="163"/>
    </location>
</feature>
<gene>
    <name evidence="11" type="ORF">C7Y72_04765</name>
</gene>
<evidence type="ECO:0000256" key="6">
    <source>
        <dbReference type="ARBA" id="ARBA00023316"/>
    </source>
</evidence>
<dbReference type="OrthoDB" id="5241551at2"/>
<feature type="active site" description="Acyl-ester intermediate" evidence="7">
    <location>
        <position position="107"/>
    </location>
</feature>
<evidence type="ECO:0000256" key="5">
    <source>
        <dbReference type="ARBA" id="ARBA00022984"/>
    </source>
</evidence>
<name>A0A2T4UIF5_9ACTN</name>
<keyword evidence="11" id="KW-0645">Protease</keyword>
<accession>A0A2T4UIF5</accession>
<reference evidence="11 12" key="1">
    <citation type="submission" date="2018-03" db="EMBL/GenBank/DDBJ databases">
        <title>Aquarubrobacter algicola gen. nov., sp. nov., a novel actinobacterium isolated from shallow eutrophic lake during the end of cyanobacterial harmful algal blooms.</title>
        <authorList>
            <person name="Chun S.J."/>
        </authorList>
    </citation>
    <scope>NUCLEOTIDE SEQUENCE [LARGE SCALE GENOMIC DNA]</scope>
    <source>
        <strain evidence="11 12">Seoho-28</strain>
    </source>
</reference>
<evidence type="ECO:0000313" key="11">
    <source>
        <dbReference type="EMBL" id="PTL59007.1"/>
    </source>
</evidence>
<feature type="domain" description="Peptidase S11 D-alanyl-D-alanine carboxypeptidase A N-terminal" evidence="10">
    <location>
        <begin position="84"/>
        <end position="299"/>
    </location>
</feature>
<evidence type="ECO:0000313" key="12">
    <source>
        <dbReference type="Proteomes" id="UP000240739"/>
    </source>
</evidence>
<dbReference type="EMBL" id="PYYB01000001">
    <property type="protein sequence ID" value="PTL59007.1"/>
    <property type="molecule type" value="Genomic_DNA"/>
</dbReference>
<keyword evidence="12" id="KW-1185">Reference proteome</keyword>
<sequence length="319" mass="33885">MRRRPLVLLLTAGLALGGCGLLDDGPRTPAVVTPAVPALPLTPPQEANGALLVDGGPKALDLRLDATAMDPVRVAFKRPPAAGLLVDIDSGEVLWRLRPVTPLPIASLTKIMTAVLTAERTDADEKVRISARARNVEGSKIGILPKKQRVRLETLLNGLMLVSGNDAAVALAEHVSGTETAFVAQMNERAKEERLACTAFASASGIVDEGNRSCAVDLAAMAKLALDQPRVARIMKRRRAVLPFPTKGGRIYLYGHNYLIRDGYPGALGVKTGYTDAAGRCFVGAAEQNGRRLVVVLLHSPDPGRQATQLLNRGFSLGT</sequence>
<dbReference type="GO" id="GO:0071555">
    <property type="term" value="P:cell wall organization"/>
    <property type="evidence" value="ECO:0007669"/>
    <property type="project" value="UniProtKB-KW"/>
</dbReference>
<dbReference type="PROSITE" id="PS51257">
    <property type="entry name" value="PROKAR_LIPOPROTEIN"/>
    <property type="match status" value="1"/>
</dbReference>
<evidence type="ECO:0000256" key="2">
    <source>
        <dbReference type="ARBA" id="ARBA00022729"/>
    </source>
</evidence>
<comment type="similarity">
    <text evidence="1 9">Belongs to the peptidase S11 family.</text>
</comment>
<comment type="caution">
    <text evidence="11">The sequence shown here is derived from an EMBL/GenBank/DDBJ whole genome shotgun (WGS) entry which is preliminary data.</text>
</comment>
<proteinExistence type="inferred from homology"/>
<evidence type="ECO:0000256" key="3">
    <source>
        <dbReference type="ARBA" id="ARBA00022801"/>
    </source>
</evidence>
<organism evidence="11 12">
    <name type="scientific">Paraconexibacter algicola</name>
    <dbReference type="NCBI Taxonomy" id="2133960"/>
    <lineage>
        <taxon>Bacteria</taxon>
        <taxon>Bacillati</taxon>
        <taxon>Actinomycetota</taxon>
        <taxon>Thermoleophilia</taxon>
        <taxon>Solirubrobacterales</taxon>
        <taxon>Paraconexibacteraceae</taxon>
        <taxon>Paraconexibacter</taxon>
    </lineage>
</organism>
<dbReference type="PRINTS" id="PR00725">
    <property type="entry name" value="DADACBPTASE1"/>
</dbReference>
<evidence type="ECO:0000259" key="10">
    <source>
        <dbReference type="Pfam" id="PF00768"/>
    </source>
</evidence>
<evidence type="ECO:0000256" key="8">
    <source>
        <dbReference type="PIRSR" id="PIRSR618044-2"/>
    </source>
</evidence>
<dbReference type="PANTHER" id="PTHR21581">
    <property type="entry name" value="D-ALANYL-D-ALANINE CARBOXYPEPTIDASE"/>
    <property type="match status" value="1"/>
</dbReference>
<dbReference type="InterPro" id="IPR018044">
    <property type="entry name" value="Peptidase_S11"/>
</dbReference>
<dbReference type="SUPFAM" id="SSF56601">
    <property type="entry name" value="beta-lactamase/transpeptidase-like"/>
    <property type="match status" value="1"/>
</dbReference>
<evidence type="ECO:0000256" key="9">
    <source>
        <dbReference type="RuleBase" id="RU004016"/>
    </source>
</evidence>
<dbReference type="Gene3D" id="3.40.710.10">
    <property type="entry name" value="DD-peptidase/beta-lactamase superfamily"/>
    <property type="match status" value="1"/>
</dbReference>
<dbReference type="Pfam" id="PF00768">
    <property type="entry name" value="Peptidase_S11"/>
    <property type="match status" value="1"/>
</dbReference>
<keyword evidence="4" id="KW-0133">Cell shape</keyword>
<keyword evidence="3" id="KW-0378">Hydrolase</keyword>
<keyword evidence="6" id="KW-0961">Cell wall biogenesis/degradation</keyword>
<evidence type="ECO:0000256" key="4">
    <source>
        <dbReference type="ARBA" id="ARBA00022960"/>
    </source>
</evidence>
<dbReference type="GO" id="GO:0009252">
    <property type="term" value="P:peptidoglycan biosynthetic process"/>
    <property type="evidence" value="ECO:0007669"/>
    <property type="project" value="UniProtKB-KW"/>
</dbReference>
<dbReference type="RefSeq" id="WP_107567443.1">
    <property type="nucleotide sequence ID" value="NZ_PYYB01000001.1"/>
</dbReference>
<dbReference type="InterPro" id="IPR001967">
    <property type="entry name" value="Peptidase_S11_N"/>
</dbReference>
<keyword evidence="5" id="KW-0573">Peptidoglycan synthesis</keyword>
<evidence type="ECO:0000256" key="7">
    <source>
        <dbReference type="PIRSR" id="PIRSR618044-1"/>
    </source>
</evidence>